<dbReference type="RefSeq" id="WP_133222535.1">
    <property type="nucleotide sequence ID" value="NZ_NRSG01000268.1"/>
</dbReference>
<feature type="transmembrane region" description="Helical" evidence="1">
    <location>
        <begin position="52"/>
        <end position="72"/>
    </location>
</feature>
<accession>A0ABS1D5Q7</accession>
<evidence type="ECO:0000313" key="3">
    <source>
        <dbReference type="Proteomes" id="UP000697995"/>
    </source>
</evidence>
<name>A0ABS1D5Q7_9PROT</name>
<feature type="transmembrane region" description="Helical" evidence="1">
    <location>
        <begin position="21"/>
        <end position="46"/>
    </location>
</feature>
<proteinExistence type="predicted"/>
<organism evidence="2 3">
    <name type="scientific">Paracraurococcus ruber</name>
    <dbReference type="NCBI Taxonomy" id="77675"/>
    <lineage>
        <taxon>Bacteria</taxon>
        <taxon>Pseudomonadati</taxon>
        <taxon>Pseudomonadota</taxon>
        <taxon>Alphaproteobacteria</taxon>
        <taxon>Acetobacterales</taxon>
        <taxon>Roseomonadaceae</taxon>
        <taxon>Paracraurococcus</taxon>
    </lineage>
</organism>
<keyword evidence="1" id="KW-0472">Membrane</keyword>
<dbReference type="Proteomes" id="UP000697995">
    <property type="component" value="Unassembled WGS sequence"/>
</dbReference>
<keyword evidence="1" id="KW-1133">Transmembrane helix</keyword>
<dbReference type="EMBL" id="NRSG01000268">
    <property type="protein sequence ID" value="MBK1661219.1"/>
    <property type="molecule type" value="Genomic_DNA"/>
</dbReference>
<gene>
    <name evidence="2" type="ORF">CKO45_23705</name>
</gene>
<sequence length="81" mass="8533">MSEGASIDLVLAEQTKLTATLLNTIAAGCVVAGIITPLVGIALGALQITFDLRLAVVFCALLYVSGTLHWTARRILRRLGP</sequence>
<reference evidence="2 3" key="1">
    <citation type="journal article" date="2020" name="Microorganisms">
        <title>Osmotic Adaptation and Compatible Solute Biosynthesis of Phototrophic Bacteria as Revealed from Genome Analyses.</title>
        <authorList>
            <person name="Imhoff J.F."/>
            <person name="Rahn T."/>
            <person name="Kunzel S."/>
            <person name="Keller A."/>
            <person name="Neulinger S.C."/>
        </authorList>
    </citation>
    <scope>NUCLEOTIDE SEQUENCE [LARGE SCALE GENOMIC DNA]</scope>
    <source>
        <strain evidence="2 3">DSM 15382</strain>
    </source>
</reference>
<evidence type="ECO:0000313" key="2">
    <source>
        <dbReference type="EMBL" id="MBK1661219.1"/>
    </source>
</evidence>
<comment type="caution">
    <text evidence="2">The sequence shown here is derived from an EMBL/GenBank/DDBJ whole genome shotgun (WGS) entry which is preliminary data.</text>
</comment>
<keyword evidence="3" id="KW-1185">Reference proteome</keyword>
<keyword evidence="1" id="KW-0812">Transmembrane</keyword>
<evidence type="ECO:0000256" key="1">
    <source>
        <dbReference type="SAM" id="Phobius"/>
    </source>
</evidence>
<protein>
    <submittedName>
        <fullName evidence="2">Uncharacterized protein</fullName>
    </submittedName>
</protein>